<keyword evidence="2 5" id="KW-0689">Ribosomal protein</keyword>
<keyword evidence="3 4" id="KW-0687">Ribonucleoprotein</keyword>
<dbReference type="InterPro" id="IPR038657">
    <property type="entry name" value="Ribosomal_bL19_sf"/>
</dbReference>
<name>A0A2H0KML8_9BACT</name>
<dbReference type="EMBL" id="PCVL01000033">
    <property type="protein sequence ID" value="PIQ72491.1"/>
    <property type="molecule type" value="Genomic_DNA"/>
</dbReference>
<dbReference type="PANTHER" id="PTHR15680:SF9">
    <property type="entry name" value="LARGE RIBOSOMAL SUBUNIT PROTEIN BL19M"/>
    <property type="match status" value="1"/>
</dbReference>
<dbReference type="Gene3D" id="2.30.30.790">
    <property type="match status" value="1"/>
</dbReference>
<organism evidence="5 6">
    <name type="scientific">Candidatus Roizmanbacteria bacterium CG11_big_fil_rev_8_21_14_0_20_35_14</name>
    <dbReference type="NCBI Taxonomy" id="1974855"/>
    <lineage>
        <taxon>Bacteria</taxon>
        <taxon>Candidatus Roizmaniibacteriota</taxon>
    </lineage>
</organism>
<sequence length="113" mass="13113">MANFLTYKDKTFKVGDTLSIHYKIKEGDKERVQIFKGILIAVKGDSLETRMFTIRKITRSGIGVERIIPLSSPFINDILSIKKSSYQKAKAYFIRDLSEREIRSKLYHAKKIK</sequence>
<dbReference type="GO" id="GO:0003735">
    <property type="term" value="F:structural constituent of ribosome"/>
    <property type="evidence" value="ECO:0007669"/>
    <property type="project" value="InterPro"/>
</dbReference>
<comment type="function">
    <text evidence="4">This protein is located at the 30S-50S ribosomal subunit interface and may play a role in the structure and function of the aminoacyl-tRNA binding site.</text>
</comment>
<comment type="caution">
    <text evidence="5">The sequence shown here is derived from an EMBL/GenBank/DDBJ whole genome shotgun (WGS) entry which is preliminary data.</text>
</comment>
<evidence type="ECO:0000256" key="3">
    <source>
        <dbReference type="ARBA" id="ARBA00023274"/>
    </source>
</evidence>
<proteinExistence type="inferred from homology"/>
<accession>A0A2H0KML8</accession>
<reference evidence="5 6" key="1">
    <citation type="submission" date="2017-09" db="EMBL/GenBank/DDBJ databases">
        <title>Depth-based differentiation of microbial function through sediment-hosted aquifers and enrichment of novel symbionts in the deep terrestrial subsurface.</title>
        <authorList>
            <person name="Probst A.J."/>
            <person name="Ladd B."/>
            <person name="Jarett J.K."/>
            <person name="Geller-Mcgrath D.E."/>
            <person name="Sieber C.M."/>
            <person name="Emerson J.B."/>
            <person name="Anantharaman K."/>
            <person name="Thomas B.C."/>
            <person name="Malmstrom R."/>
            <person name="Stieglmeier M."/>
            <person name="Klingl A."/>
            <person name="Woyke T."/>
            <person name="Ryan C.M."/>
            <person name="Banfield J.F."/>
        </authorList>
    </citation>
    <scope>NUCLEOTIDE SEQUENCE [LARGE SCALE GENOMIC DNA]</scope>
    <source>
        <strain evidence="5">CG11_big_fil_rev_8_21_14_0_20_35_14</strain>
    </source>
</reference>
<dbReference type="InterPro" id="IPR001857">
    <property type="entry name" value="Ribosomal_bL19"/>
</dbReference>
<evidence type="ECO:0000256" key="4">
    <source>
        <dbReference type="RuleBase" id="RU000559"/>
    </source>
</evidence>
<evidence type="ECO:0000256" key="2">
    <source>
        <dbReference type="ARBA" id="ARBA00022980"/>
    </source>
</evidence>
<evidence type="ECO:0000313" key="6">
    <source>
        <dbReference type="Proteomes" id="UP000229570"/>
    </source>
</evidence>
<evidence type="ECO:0000313" key="5">
    <source>
        <dbReference type="EMBL" id="PIQ72491.1"/>
    </source>
</evidence>
<protein>
    <recommendedName>
        <fullName evidence="4">50S ribosomal protein L19</fullName>
    </recommendedName>
</protein>
<gene>
    <name evidence="5" type="ORF">COV86_02605</name>
</gene>
<comment type="similarity">
    <text evidence="1 4">Belongs to the bacterial ribosomal protein bL19 family.</text>
</comment>
<dbReference type="GO" id="GO:0022625">
    <property type="term" value="C:cytosolic large ribosomal subunit"/>
    <property type="evidence" value="ECO:0007669"/>
    <property type="project" value="TreeGrafter"/>
</dbReference>
<dbReference type="GO" id="GO:0006412">
    <property type="term" value="P:translation"/>
    <property type="evidence" value="ECO:0007669"/>
    <property type="project" value="InterPro"/>
</dbReference>
<dbReference type="Pfam" id="PF01245">
    <property type="entry name" value="Ribosomal_L19"/>
    <property type="match status" value="1"/>
</dbReference>
<dbReference type="PANTHER" id="PTHR15680">
    <property type="entry name" value="RIBOSOMAL PROTEIN L19"/>
    <property type="match status" value="1"/>
</dbReference>
<dbReference type="Proteomes" id="UP000229570">
    <property type="component" value="Unassembled WGS sequence"/>
</dbReference>
<dbReference type="SUPFAM" id="SSF50104">
    <property type="entry name" value="Translation proteins SH3-like domain"/>
    <property type="match status" value="1"/>
</dbReference>
<dbReference type="PRINTS" id="PR00061">
    <property type="entry name" value="RIBOSOMALL19"/>
</dbReference>
<dbReference type="AlphaFoldDB" id="A0A2H0KML8"/>
<evidence type="ECO:0000256" key="1">
    <source>
        <dbReference type="ARBA" id="ARBA00005781"/>
    </source>
</evidence>
<dbReference type="InterPro" id="IPR008991">
    <property type="entry name" value="Translation_prot_SH3-like_sf"/>
</dbReference>